<sequence length="357" mass="41203">MQTGFCYISCIVLIITILNKIVIANEIKYVPFKPQSNSLLLAKELTTNAIHVVHFQSVLLIKASERDFPFNIPSNSTVNYIRYPQSYGTTMVQFGSDMYKTFMGTYSAMQYIQLAVERVPNYIKNILRLLTTEPSAMIQRLLATSLNSMARLSNENSVLITKTIDQLTNLLSFSNEINQYSINLSSEFNGLSSDKTDLMLYNEFNSKNLLEKIPTIIHRMKKQFEQVPEFIMSLDIKAKFNLTIHDKITSFIPALYTVESNSYFLHHLSSIGNEILRRYVLDQTASIGRHLILLTDEERSKALAKISQEFENILHNIKTLFIERKREFEINNMALQQAYEKLRNEYQERSSNLLASE</sequence>
<organism evidence="2 3">
    <name type="scientific">Rotaria magnacalcarata</name>
    <dbReference type="NCBI Taxonomy" id="392030"/>
    <lineage>
        <taxon>Eukaryota</taxon>
        <taxon>Metazoa</taxon>
        <taxon>Spiralia</taxon>
        <taxon>Gnathifera</taxon>
        <taxon>Rotifera</taxon>
        <taxon>Eurotatoria</taxon>
        <taxon>Bdelloidea</taxon>
        <taxon>Philodinida</taxon>
        <taxon>Philodinidae</taxon>
        <taxon>Rotaria</taxon>
    </lineage>
</organism>
<name>A0A815YWL7_9BILA</name>
<evidence type="ECO:0000313" key="3">
    <source>
        <dbReference type="Proteomes" id="UP000663855"/>
    </source>
</evidence>
<protein>
    <submittedName>
        <fullName evidence="2">Uncharacterized protein</fullName>
    </submittedName>
</protein>
<evidence type="ECO:0000313" key="2">
    <source>
        <dbReference type="EMBL" id="CAF1575591.1"/>
    </source>
</evidence>
<comment type="caution">
    <text evidence="2">The sequence shown here is derived from an EMBL/GenBank/DDBJ whole genome shotgun (WGS) entry which is preliminary data.</text>
</comment>
<reference evidence="2" key="1">
    <citation type="submission" date="2021-02" db="EMBL/GenBank/DDBJ databases">
        <authorList>
            <person name="Nowell W R."/>
        </authorList>
    </citation>
    <scope>NUCLEOTIDE SEQUENCE</scope>
</reference>
<feature type="coiled-coil region" evidence="1">
    <location>
        <begin position="325"/>
        <end position="352"/>
    </location>
</feature>
<evidence type="ECO:0000256" key="1">
    <source>
        <dbReference type="SAM" id="Coils"/>
    </source>
</evidence>
<dbReference type="EMBL" id="CAJNOV010015517">
    <property type="protein sequence ID" value="CAF1575591.1"/>
    <property type="molecule type" value="Genomic_DNA"/>
</dbReference>
<accession>A0A815YWL7</accession>
<keyword evidence="1" id="KW-0175">Coiled coil</keyword>
<dbReference type="Proteomes" id="UP000663855">
    <property type="component" value="Unassembled WGS sequence"/>
</dbReference>
<proteinExistence type="predicted"/>
<dbReference type="PANTHER" id="PTHR33488:SF2">
    <property type="entry name" value="EARLY ENDOSOME ANTIGEN 1-LIKE"/>
    <property type="match status" value="1"/>
</dbReference>
<gene>
    <name evidence="2" type="ORF">CJN711_LOCUS32398</name>
</gene>
<dbReference type="PANTHER" id="PTHR33488">
    <property type="entry name" value="ZGC:162509"/>
    <property type="match status" value="1"/>
</dbReference>
<dbReference type="AlphaFoldDB" id="A0A815YWL7"/>